<dbReference type="HOGENOM" id="CLU_1080827_0_0_0"/>
<protein>
    <submittedName>
        <fullName evidence="1">Uncharacterized protein</fullName>
    </submittedName>
</protein>
<dbReference type="Proteomes" id="UP000000787">
    <property type="component" value="Chromosome"/>
</dbReference>
<dbReference type="STRING" id="316274.Haur_2374"/>
<sequence>MEHVSHTAVMNWLAQLSNATAGLLSPPTLYWHIATCKQCRAHLTLLTITSPALSPPSEPALCQLDFEAIAAFIEAEAELGTYQALQQHSAIWWHLSSCRACAELYATTVADLSLAPKNAVDFKPIGLELRLPSFTPIPRYQKLWPELTIAAGQLTALMHYQQARFRAAEGDEEPSVIHEASGPDLTIEASLVLQEGIWRIRLTVDPPITGRAVAAIGDQHFYATFEHGVATFDGFNAALFDADPSVSMRVFAEQSLE</sequence>
<proteinExistence type="predicted"/>
<evidence type="ECO:0000313" key="2">
    <source>
        <dbReference type="Proteomes" id="UP000000787"/>
    </source>
</evidence>
<dbReference type="KEGG" id="hau:Haur_2374"/>
<dbReference type="eggNOG" id="ENOG5030T7H">
    <property type="taxonomic scope" value="Bacteria"/>
</dbReference>
<dbReference type="InParanoid" id="A9AYN6"/>
<reference evidence="1 2" key="1">
    <citation type="journal article" date="2011" name="Stand. Genomic Sci.">
        <title>Complete genome sequence of the filamentous gliding predatory bacterium Herpetosiphon aurantiacus type strain (114-95(T)).</title>
        <authorList>
            <person name="Kiss H."/>
            <person name="Nett M."/>
            <person name="Domin N."/>
            <person name="Martin K."/>
            <person name="Maresca J.A."/>
            <person name="Copeland A."/>
            <person name="Lapidus A."/>
            <person name="Lucas S."/>
            <person name="Berry K.W."/>
            <person name="Glavina Del Rio T."/>
            <person name="Dalin E."/>
            <person name="Tice H."/>
            <person name="Pitluck S."/>
            <person name="Richardson P."/>
            <person name="Bruce D."/>
            <person name="Goodwin L."/>
            <person name="Han C."/>
            <person name="Detter J.C."/>
            <person name="Schmutz J."/>
            <person name="Brettin T."/>
            <person name="Land M."/>
            <person name="Hauser L."/>
            <person name="Kyrpides N.C."/>
            <person name="Ivanova N."/>
            <person name="Goker M."/>
            <person name="Woyke T."/>
            <person name="Klenk H.P."/>
            <person name="Bryant D.A."/>
        </authorList>
    </citation>
    <scope>NUCLEOTIDE SEQUENCE [LARGE SCALE GENOMIC DNA]</scope>
    <source>
        <strain evidence="2">ATCC 23779 / DSM 785 / 114-95</strain>
    </source>
</reference>
<name>A9AYN6_HERA2</name>
<organism evidence="1 2">
    <name type="scientific">Herpetosiphon aurantiacus (strain ATCC 23779 / DSM 785 / 114-95)</name>
    <dbReference type="NCBI Taxonomy" id="316274"/>
    <lineage>
        <taxon>Bacteria</taxon>
        <taxon>Bacillati</taxon>
        <taxon>Chloroflexota</taxon>
        <taxon>Chloroflexia</taxon>
        <taxon>Herpetosiphonales</taxon>
        <taxon>Herpetosiphonaceae</taxon>
        <taxon>Herpetosiphon</taxon>
    </lineage>
</organism>
<dbReference type="AlphaFoldDB" id="A9AYN6"/>
<gene>
    <name evidence="1" type="ordered locus">Haur_2374</name>
</gene>
<dbReference type="BioCyc" id="HAUR316274:GHYA-2402-MONOMER"/>
<keyword evidence="2" id="KW-1185">Reference proteome</keyword>
<accession>A9AYN6</accession>
<dbReference type="EMBL" id="CP000875">
    <property type="protein sequence ID" value="ABX05014.1"/>
    <property type="molecule type" value="Genomic_DNA"/>
</dbReference>
<evidence type="ECO:0000313" key="1">
    <source>
        <dbReference type="EMBL" id="ABX05014.1"/>
    </source>
</evidence>